<dbReference type="InterPro" id="IPR007112">
    <property type="entry name" value="Expansin/allergen_DPBB_dom"/>
</dbReference>
<proteinExistence type="predicted"/>
<dbReference type="InterPro" id="IPR009009">
    <property type="entry name" value="RlpA-like_DPBB"/>
</dbReference>
<evidence type="ECO:0000259" key="2">
    <source>
        <dbReference type="PROSITE" id="PS50842"/>
    </source>
</evidence>
<dbReference type="Proteomes" id="UP000827721">
    <property type="component" value="Unassembled WGS sequence"/>
</dbReference>
<gene>
    <name evidence="3" type="ORF">JRO89_XS06G0141300</name>
</gene>
<accession>A0ABQ8HY75</accession>
<organism evidence="3 4">
    <name type="scientific">Xanthoceras sorbifolium</name>
    <dbReference type="NCBI Taxonomy" id="99658"/>
    <lineage>
        <taxon>Eukaryota</taxon>
        <taxon>Viridiplantae</taxon>
        <taxon>Streptophyta</taxon>
        <taxon>Embryophyta</taxon>
        <taxon>Tracheophyta</taxon>
        <taxon>Spermatophyta</taxon>
        <taxon>Magnoliopsida</taxon>
        <taxon>eudicotyledons</taxon>
        <taxon>Gunneridae</taxon>
        <taxon>Pentapetalae</taxon>
        <taxon>rosids</taxon>
        <taxon>malvids</taxon>
        <taxon>Sapindales</taxon>
        <taxon>Sapindaceae</taxon>
        <taxon>Xanthoceroideae</taxon>
        <taxon>Xanthoceras</taxon>
    </lineage>
</organism>
<sequence>MSNLQVLMIMALEMCLGSIAYAAQGIITFYTPPYVPCNKFYRVKCTGATNQGVPQLCKGGSVVVKIVHLCHSGCQGTIDLSKEAFSSIANPDAGKIKIEYNLA</sequence>
<dbReference type="PANTHER" id="PTHR47295">
    <property type="entry name" value="EG45-LIKE DOMAIN CONTAINING PROTEIN 1-RELATED"/>
    <property type="match status" value="1"/>
</dbReference>
<dbReference type="SUPFAM" id="SSF50685">
    <property type="entry name" value="Barwin-like endoglucanases"/>
    <property type="match status" value="1"/>
</dbReference>
<feature type="signal peptide" evidence="1">
    <location>
        <begin position="1"/>
        <end position="22"/>
    </location>
</feature>
<comment type="caution">
    <text evidence="3">The sequence shown here is derived from an EMBL/GenBank/DDBJ whole genome shotgun (WGS) entry which is preliminary data.</text>
</comment>
<feature type="domain" description="Expansin-like EG45" evidence="2">
    <location>
        <begin position="37"/>
        <end position="103"/>
    </location>
</feature>
<reference evidence="3 4" key="1">
    <citation type="submission" date="2021-02" db="EMBL/GenBank/DDBJ databases">
        <title>Plant Genome Project.</title>
        <authorList>
            <person name="Zhang R.-G."/>
        </authorList>
    </citation>
    <scope>NUCLEOTIDE SEQUENCE [LARGE SCALE GENOMIC DNA]</scope>
    <source>
        <tissue evidence="3">Leaves</tissue>
    </source>
</reference>
<name>A0ABQ8HY75_9ROSI</name>
<dbReference type="CDD" id="cd22269">
    <property type="entry name" value="DPBB_EG45-like"/>
    <property type="match status" value="1"/>
</dbReference>
<dbReference type="InterPro" id="IPR036908">
    <property type="entry name" value="RlpA-like_sf"/>
</dbReference>
<dbReference type="InterPro" id="IPR044206">
    <property type="entry name" value="EGC1/2"/>
</dbReference>
<dbReference type="Gene3D" id="2.40.40.10">
    <property type="entry name" value="RlpA-like domain"/>
    <property type="match status" value="1"/>
</dbReference>
<keyword evidence="1" id="KW-0732">Signal</keyword>
<dbReference type="EMBL" id="JAFEMO010000006">
    <property type="protein sequence ID" value="KAH7569305.1"/>
    <property type="molecule type" value="Genomic_DNA"/>
</dbReference>
<dbReference type="PANTHER" id="PTHR47295:SF10">
    <property type="entry name" value="EG45-LIKE DOMAIN CONTAINING PROTEIN"/>
    <property type="match status" value="1"/>
</dbReference>
<evidence type="ECO:0000256" key="1">
    <source>
        <dbReference type="SAM" id="SignalP"/>
    </source>
</evidence>
<evidence type="ECO:0000313" key="3">
    <source>
        <dbReference type="EMBL" id="KAH7569305.1"/>
    </source>
</evidence>
<feature type="chain" id="PRO_5045631813" description="Expansin-like EG45 domain-containing protein" evidence="1">
    <location>
        <begin position="23"/>
        <end position="103"/>
    </location>
</feature>
<protein>
    <recommendedName>
        <fullName evidence="2">Expansin-like EG45 domain-containing protein</fullName>
    </recommendedName>
</protein>
<evidence type="ECO:0000313" key="4">
    <source>
        <dbReference type="Proteomes" id="UP000827721"/>
    </source>
</evidence>
<keyword evidence="4" id="KW-1185">Reference proteome</keyword>
<dbReference type="Pfam" id="PF03330">
    <property type="entry name" value="DPBB_1"/>
    <property type="match status" value="1"/>
</dbReference>
<dbReference type="PROSITE" id="PS50842">
    <property type="entry name" value="EXPANSIN_EG45"/>
    <property type="match status" value="1"/>
</dbReference>